<protein>
    <submittedName>
        <fullName evidence="3">Uncharacterized protein</fullName>
    </submittedName>
</protein>
<feature type="region of interest" description="Disordered" evidence="1">
    <location>
        <begin position="410"/>
        <end position="471"/>
    </location>
</feature>
<dbReference type="OrthoDB" id="3944128at2759"/>
<feature type="compositionally biased region" description="Low complexity" evidence="1">
    <location>
        <begin position="61"/>
        <end position="74"/>
    </location>
</feature>
<gene>
    <name evidence="3" type="ORF">GQ43DRAFT_433994</name>
</gene>
<dbReference type="EMBL" id="ML994120">
    <property type="protein sequence ID" value="KAF2198752.1"/>
    <property type="molecule type" value="Genomic_DNA"/>
</dbReference>
<evidence type="ECO:0000313" key="3">
    <source>
        <dbReference type="EMBL" id="KAF2198752.1"/>
    </source>
</evidence>
<feature type="compositionally biased region" description="Pro residues" evidence="1">
    <location>
        <begin position="348"/>
        <end position="373"/>
    </location>
</feature>
<feature type="compositionally biased region" description="Low complexity" evidence="1">
    <location>
        <begin position="338"/>
        <end position="347"/>
    </location>
</feature>
<dbReference type="Proteomes" id="UP000799536">
    <property type="component" value="Unassembled WGS sequence"/>
</dbReference>
<feature type="chain" id="PRO_5040284874" evidence="2">
    <location>
        <begin position="21"/>
        <end position="999"/>
    </location>
</feature>
<feature type="region of interest" description="Disordered" evidence="1">
    <location>
        <begin position="39"/>
        <end position="92"/>
    </location>
</feature>
<feature type="compositionally biased region" description="Low complexity" evidence="1">
    <location>
        <begin position="923"/>
        <end position="951"/>
    </location>
</feature>
<reference evidence="3" key="1">
    <citation type="journal article" date="2020" name="Stud. Mycol.">
        <title>101 Dothideomycetes genomes: a test case for predicting lifestyles and emergence of pathogens.</title>
        <authorList>
            <person name="Haridas S."/>
            <person name="Albert R."/>
            <person name="Binder M."/>
            <person name="Bloem J."/>
            <person name="Labutti K."/>
            <person name="Salamov A."/>
            <person name="Andreopoulos B."/>
            <person name="Baker S."/>
            <person name="Barry K."/>
            <person name="Bills G."/>
            <person name="Bluhm B."/>
            <person name="Cannon C."/>
            <person name="Castanera R."/>
            <person name="Culley D."/>
            <person name="Daum C."/>
            <person name="Ezra D."/>
            <person name="Gonzalez J."/>
            <person name="Henrissat B."/>
            <person name="Kuo A."/>
            <person name="Liang C."/>
            <person name="Lipzen A."/>
            <person name="Lutzoni F."/>
            <person name="Magnuson J."/>
            <person name="Mondo S."/>
            <person name="Nolan M."/>
            <person name="Ohm R."/>
            <person name="Pangilinan J."/>
            <person name="Park H.-J."/>
            <person name="Ramirez L."/>
            <person name="Alfaro M."/>
            <person name="Sun H."/>
            <person name="Tritt A."/>
            <person name="Yoshinaga Y."/>
            <person name="Zwiers L.-H."/>
            <person name="Turgeon B."/>
            <person name="Goodwin S."/>
            <person name="Spatafora J."/>
            <person name="Crous P."/>
            <person name="Grigoriev I."/>
        </authorList>
    </citation>
    <scope>NUCLEOTIDE SEQUENCE</scope>
    <source>
        <strain evidence="3">ATCC 74209</strain>
    </source>
</reference>
<evidence type="ECO:0000256" key="2">
    <source>
        <dbReference type="SAM" id="SignalP"/>
    </source>
</evidence>
<keyword evidence="4" id="KW-1185">Reference proteome</keyword>
<feature type="region of interest" description="Disordered" evidence="1">
    <location>
        <begin position="338"/>
        <end position="375"/>
    </location>
</feature>
<dbReference type="AlphaFoldDB" id="A0A9P4JG34"/>
<feature type="region of interest" description="Disordered" evidence="1">
    <location>
        <begin position="921"/>
        <end position="974"/>
    </location>
</feature>
<evidence type="ECO:0000313" key="4">
    <source>
        <dbReference type="Proteomes" id="UP000799536"/>
    </source>
</evidence>
<organism evidence="3 4">
    <name type="scientific">Delitschia confertaspora ATCC 74209</name>
    <dbReference type="NCBI Taxonomy" id="1513339"/>
    <lineage>
        <taxon>Eukaryota</taxon>
        <taxon>Fungi</taxon>
        <taxon>Dikarya</taxon>
        <taxon>Ascomycota</taxon>
        <taxon>Pezizomycotina</taxon>
        <taxon>Dothideomycetes</taxon>
        <taxon>Pleosporomycetidae</taxon>
        <taxon>Pleosporales</taxon>
        <taxon>Delitschiaceae</taxon>
        <taxon>Delitschia</taxon>
    </lineage>
</organism>
<proteinExistence type="predicted"/>
<sequence>MRRPMLLILAVVTTCCRSDGLLHMRGPFVARALTNSSSTLSSTFTSSTDPRRTPSFPFPFPSKGLSESSSSTTRSKTRDLFHPPLSSTKVTLKNSSSSLLSSSKSISRNLTTAAPTAVPTACTGCVLEAFRPTTLTFEEGDYIISTTTIGTVFVSIISYNDGVTTITSTKTDTSPEGLDATIPSNLVTSFTFTWEPEPKVTLTFTSGTTYVAYTEIYGGAEETPHVPPPFNRGEDEEDGEDLADIFNADGFSPKTILKSFNTASICEPAIGFPLFVFPPPDGNYDAFIQTLTGEAPPLTTTGPISLPAALIQYLQTNTDLTWLFTGNQLTTCTLTTKTMGTIRNPPTETAPPPKPPEATPPQPSVPFISPEPKPTTEIGATIVTTIKSTLLTTAFTETTMHIQGSGCLRCQQPLTTPSPPGPSKALPNPNPDLLDASKTKIGENSVPKGQSATPAAKIPGPPEARPPTLPDVHTPGLIEVITSIILGNPLVFSPTQSAVPAEGLAQLIPVGNTMLPVRPQRPDSATTPQAPENPQVLGIVIDTHTIAPGQATIINGVVVSVPSNADGSSIVVGGVTFVVNQIRPTAPAFLSVIGGPVTTNINGQFILGIETLIPGGPAIVVSGTTFSLGPSGTIAIVDGVTQTLGHAHRVIGPSALTINGKTIPATVVGGSTGFVFGLGQMLTPGGVLVMDGTTFSLPVDAPDSEVVVNGITKTFVNSAGLPILTLNDLPIPAAVIDGTTEFVIRPRQILAPGGVLVAAGTTFSLPADASGSIVVNGVTLTLNGHPELPILTLNDQPIPATMVGGTTQFAFGHGQVLTPGGSVVISGITISMTATVSGSVVVINGVTLTLGQPLVTTAPVLIIDGHAYSVSVKDGITEYVFGPGVTLKPGEAMTISGTAFLLDSLGTELVINGQPSFIPKVPANNTANTTGSSGRSSSSTGASNSGPSTTTQRLFDAPITGGAGPTSKKGGANVIRPGGLDKWLEGMVIGFAGWLMMLF</sequence>
<keyword evidence="2" id="KW-0732">Signal</keyword>
<name>A0A9P4JG34_9PLEO</name>
<accession>A0A9P4JG34</accession>
<feature type="compositionally biased region" description="Pro residues" evidence="1">
    <location>
        <begin position="459"/>
        <end position="469"/>
    </location>
</feature>
<feature type="signal peptide" evidence="2">
    <location>
        <begin position="1"/>
        <end position="20"/>
    </location>
</feature>
<comment type="caution">
    <text evidence="3">The sequence shown here is derived from an EMBL/GenBank/DDBJ whole genome shotgun (WGS) entry which is preliminary data.</text>
</comment>
<feature type="compositionally biased region" description="Low complexity" evidence="1">
    <location>
        <begin position="39"/>
        <end position="48"/>
    </location>
</feature>
<evidence type="ECO:0000256" key="1">
    <source>
        <dbReference type="SAM" id="MobiDB-lite"/>
    </source>
</evidence>